<dbReference type="SUPFAM" id="SSF51735">
    <property type="entry name" value="NAD(P)-binding Rossmann-fold domains"/>
    <property type="match status" value="1"/>
</dbReference>
<dbReference type="PANTHER" id="PTHR43103:SF3">
    <property type="entry name" value="ADP-L-GLYCERO-D-MANNO-HEPTOSE-6-EPIMERASE"/>
    <property type="match status" value="1"/>
</dbReference>
<accession>A0A6C0B6V6</accession>
<proteinExistence type="predicted"/>
<dbReference type="EMBL" id="MN739088">
    <property type="protein sequence ID" value="QHS87816.1"/>
    <property type="molecule type" value="Genomic_DNA"/>
</dbReference>
<evidence type="ECO:0000256" key="1">
    <source>
        <dbReference type="ARBA" id="ARBA00022857"/>
    </source>
</evidence>
<dbReference type="Gene3D" id="3.40.50.720">
    <property type="entry name" value="NAD(P)-binding Rossmann-like Domain"/>
    <property type="match status" value="1"/>
</dbReference>
<dbReference type="SUPFAM" id="SSF53335">
    <property type="entry name" value="S-adenosyl-L-methionine-dependent methyltransferases"/>
    <property type="match status" value="1"/>
</dbReference>
<evidence type="ECO:0000313" key="4">
    <source>
        <dbReference type="EMBL" id="QHS87816.1"/>
    </source>
</evidence>
<dbReference type="Gene3D" id="3.90.25.10">
    <property type="entry name" value="UDP-galactose 4-epimerase, domain 1"/>
    <property type="match status" value="1"/>
</dbReference>
<evidence type="ECO:0000259" key="3">
    <source>
        <dbReference type="Pfam" id="PF01370"/>
    </source>
</evidence>
<dbReference type="InterPro" id="IPR029063">
    <property type="entry name" value="SAM-dependent_MTases_sf"/>
</dbReference>
<keyword evidence="2" id="KW-0119">Carbohydrate metabolism</keyword>
<dbReference type="Pfam" id="PF01370">
    <property type="entry name" value="Epimerase"/>
    <property type="match status" value="1"/>
</dbReference>
<dbReference type="Gene3D" id="3.40.50.150">
    <property type="entry name" value="Vaccinia Virus protein VP39"/>
    <property type="match status" value="1"/>
</dbReference>
<dbReference type="InterPro" id="IPR001509">
    <property type="entry name" value="Epimerase_deHydtase"/>
</dbReference>
<dbReference type="InterPro" id="IPR036291">
    <property type="entry name" value="NAD(P)-bd_dom_sf"/>
</dbReference>
<evidence type="ECO:0000256" key="2">
    <source>
        <dbReference type="ARBA" id="ARBA00023277"/>
    </source>
</evidence>
<keyword evidence="1" id="KW-0521">NADP</keyword>
<dbReference type="Pfam" id="PF13489">
    <property type="entry name" value="Methyltransf_23"/>
    <property type="match status" value="1"/>
</dbReference>
<sequence length="520" mass="60496">MNLENYEKLENGVIRQINVNKINYDFEYCNDYNKYSEKSIQFSYLRLGVLLGALSETPESILDVGYGNGDFLKVASGVIKNCYGTDISDYPIPDKCKKVDLFEKRHYDVVCFFDSLEHFDDIYVINQLDCDYVFISVPWCHNFSPEWFEQWHHKKENEHLWHFNKDALINFFNEIQYKCIYSSNFEDTIRQNPKSKYHPNILTCLFKKINTVNDSIVSYYKNKKILVTGGTGFIGRNIVNELLEHEIEKLYIFDRTIKYNWKNSSKIIYIEGNLLSDINKIEECDFDIVFHEAANVDTTCNDRTNMIDTNFNAFVNLIEICNKKRAKLIYASSAAVYGNESCPNIVGLNENPLNVYGESKLMMDAHVREQSTNLTVPIIGLRYFNVYGPGENHKGKMMSMIGQMLNNIKNNNNVNLFEYGEQKRDFVCVKDVVKCNLLAGMSQTTNIYNCGYGSSVDFNNIFEIIASYFKNNSTINYIPNTYKFFQNETKADIQLTTNNLNYNPKYDIIKGIYHYYGNNN</sequence>
<reference evidence="4" key="1">
    <citation type="journal article" date="2020" name="Nature">
        <title>Giant virus diversity and host interactions through global metagenomics.</title>
        <authorList>
            <person name="Schulz F."/>
            <person name="Roux S."/>
            <person name="Paez-Espino D."/>
            <person name="Jungbluth S."/>
            <person name="Walsh D.A."/>
            <person name="Denef V.J."/>
            <person name="McMahon K.D."/>
            <person name="Konstantinidis K.T."/>
            <person name="Eloe-Fadrosh E.A."/>
            <person name="Kyrpides N.C."/>
            <person name="Woyke T."/>
        </authorList>
    </citation>
    <scope>NUCLEOTIDE SEQUENCE</scope>
    <source>
        <strain evidence="4">GVMAG-M-3300010158-13</strain>
    </source>
</reference>
<organism evidence="4">
    <name type="scientific">viral metagenome</name>
    <dbReference type="NCBI Taxonomy" id="1070528"/>
    <lineage>
        <taxon>unclassified sequences</taxon>
        <taxon>metagenomes</taxon>
        <taxon>organismal metagenomes</taxon>
    </lineage>
</organism>
<feature type="domain" description="NAD-dependent epimerase/dehydratase" evidence="3">
    <location>
        <begin position="225"/>
        <end position="451"/>
    </location>
</feature>
<dbReference type="PANTHER" id="PTHR43103">
    <property type="entry name" value="NUCLEOSIDE-DIPHOSPHATE-SUGAR EPIMERASE"/>
    <property type="match status" value="1"/>
</dbReference>
<name>A0A6C0B6V6_9ZZZZ</name>
<dbReference type="AlphaFoldDB" id="A0A6C0B6V6"/>
<protein>
    <recommendedName>
        <fullName evidence="3">NAD-dependent epimerase/dehydratase domain-containing protein</fullName>
    </recommendedName>
</protein>